<evidence type="ECO:0000313" key="1">
    <source>
        <dbReference type="EMBL" id="EKY27773.1"/>
    </source>
</evidence>
<keyword evidence="2" id="KW-1185">Reference proteome</keyword>
<organism evidence="1 2">
    <name type="scientific">Clostridium celatum DSM 1785</name>
    <dbReference type="NCBI Taxonomy" id="545697"/>
    <lineage>
        <taxon>Bacteria</taxon>
        <taxon>Bacillati</taxon>
        <taxon>Bacillota</taxon>
        <taxon>Clostridia</taxon>
        <taxon>Eubacteriales</taxon>
        <taxon>Clostridiaceae</taxon>
        <taxon>Clostridium</taxon>
    </lineage>
</organism>
<dbReference type="Proteomes" id="UP000010420">
    <property type="component" value="Unassembled WGS sequence"/>
</dbReference>
<dbReference type="RefSeq" id="WP_005212264.1">
    <property type="nucleotide sequence ID" value="NZ_KB291624.1"/>
</dbReference>
<reference evidence="1 2" key="1">
    <citation type="submission" date="2012-05" db="EMBL/GenBank/DDBJ databases">
        <authorList>
            <person name="Weinstock G."/>
            <person name="Sodergren E."/>
            <person name="Lobos E.A."/>
            <person name="Fulton L."/>
            <person name="Fulton R."/>
            <person name="Courtney L."/>
            <person name="Fronick C."/>
            <person name="O'Laughlin M."/>
            <person name="Godfrey J."/>
            <person name="Wilson R.M."/>
            <person name="Miner T."/>
            <person name="Farmer C."/>
            <person name="Delehaunty K."/>
            <person name="Cordes M."/>
            <person name="Minx P."/>
            <person name="Tomlinson C."/>
            <person name="Chen J."/>
            <person name="Wollam A."/>
            <person name="Pepin K.H."/>
            <person name="Bhonagiri V."/>
            <person name="Zhang X."/>
            <person name="Suruliraj S."/>
            <person name="Warren W."/>
            <person name="Mitreva M."/>
            <person name="Mardis E.R."/>
            <person name="Wilson R.K."/>
        </authorList>
    </citation>
    <scope>NUCLEOTIDE SEQUENCE [LARGE SCALE GENOMIC DNA]</scope>
    <source>
        <strain evidence="1 2">DSM 1785</strain>
    </source>
</reference>
<proteinExistence type="predicted"/>
<dbReference type="eggNOG" id="ENOG5033XWH">
    <property type="taxonomic scope" value="Bacteria"/>
</dbReference>
<accession>L1QIH1</accession>
<protein>
    <submittedName>
        <fullName evidence="1">Uncharacterized protein</fullName>
    </submittedName>
</protein>
<dbReference type="Pfam" id="PF20124">
    <property type="entry name" value="DUF6514"/>
    <property type="match status" value="1"/>
</dbReference>
<dbReference type="OrthoDB" id="1954979at2"/>
<gene>
    <name evidence="1" type="ORF">HMPREF0216_01247</name>
</gene>
<dbReference type="HOGENOM" id="CLU_165562_0_0_9"/>
<name>L1QIH1_9CLOT</name>
<comment type="caution">
    <text evidence="1">The sequence shown here is derived from an EMBL/GenBank/DDBJ whole genome shotgun (WGS) entry which is preliminary data.</text>
</comment>
<dbReference type="EMBL" id="AMEZ01000032">
    <property type="protein sequence ID" value="EKY27773.1"/>
    <property type="molecule type" value="Genomic_DNA"/>
</dbReference>
<dbReference type="InterPro" id="IPR017016">
    <property type="entry name" value="UCP033595"/>
</dbReference>
<dbReference type="AlphaFoldDB" id="L1QIH1"/>
<evidence type="ECO:0000313" key="2">
    <source>
        <dbReference type="Proteomes" id="UP000010420"/>
    </source>
</evidence>
<dbReference type="STRING" id="545697.HMPREF0216_01247"/>
<sequence length="101" mass="11722">MKIIESLSMELNEEEKNMKYFYRVTEGNILNDTVYGIEIERHDFIDGKVVNLERDFINVVSNNKEKVEDIAKMLCSKVVSPIHLVDIVGEYSDEYVMSLSN</sequence>
<dbReference type="PATRIC" id="fig|545697.3.peg.1228"/>